<gene>
    <name evidence="4" type="ORF">AFZ32_12750</name>
    <name evidence="3" type="ORF">pLIS100245</name>
</gene>
<keyword evidence="5" id="KW-1185">Reference proteome</keyword>
<evidence type="ECO:0000259" key="2">
    <source>
        <dbReference type="Pfam" id="PF00437"/>
    </source>
</evidence>
<evidence type="ECO:0000313" key="5">
    <source>
        <dbReference type="Proteomes" id="UP000219632"/>
    </source>
</evidence>
<proteinExistence type="inferred from homology"/>
<dbReference type="CDD" id="cd01130">
    <property type="entry name" value="VirB11-like_ATPase"/>
    <property type="match status" value="1"/>
</dbReference>
<dbReference type="GO" id="GO:0016887">
    <property type="term" value="F:ATP hydrolysis activity"/>
    <property type="evidence" value="ECO:0007669"/>
    <property type="project" value="InterPro"/>
</dbReference>
<dbReference type="Proteomes" id="UP000219632">
    <property type="component" value="Unassembled WGS sequence"/>
</dbReference>
<dbReference type="Gene3D" id="3.30.450.380">
    <property type="match status" value="1"/>
</dbReference>
<dbReference type="RefSeq" id="WP_003725234.1">
    <property type="nucleotide sequence ID" value="NZ_JAERVU010000008.1"/>
</dbReference>
<dbReference type="InterPro" id="IPR050921">
    <property type="entry name" value="T4SS_GSP_E_ATPase"/>
</dbReference>
<protein>
    <submittedName>
        <fullName evidence="4">Type IV secretion protein</fullName>
    </submittedName>
    <submittedName>
        <fullName evidence="3">Type IV secretion system protein</fullName>
    </submittedName>
</protein>
<geneLocation type="plasmid" evidence="3">
    <name>pLIS1</name>
</geneLocation>
<dbReference type="PANTHER" id="PTHR30486:SF6">
    <property type="entry name" value="TYPE IV PILUS RETRACTATION ATPASE PILT"/>
    <property type="match status" value="1"/>
</dbReference>
<dbReference type="Pfam" id="PF00437">
    <property type="entry name" value="T2SSE"/>
    <property type="match status" value="1"/>
</dbReference>
<evidence type="ECO:0000313" key="3">
    <source>
        <dbReference type="EMBL" id="AWW22424.1"/>
    </source>
</evidence>
<reference evidence="3" key="2">
    <citation type="submission" date="2018-05" db="EMBL/GenBank/DDBJ databases">
        <title>Prevalence of plasmid-borne benzalkonium chloride resistance cassette bcrABC and cadmium resistance cadA genes in nonpathogenic Listeria spp. isolated from food-processing environments.</title>
        <authorList>
            <person name="Korsak D."/>
            <person name="Chmielowska C."/>
            <person name="Szuplewska M."/>
            <person name="Bartosik D."/>
        </authorList>
    </citation>
    <scope>NUCLEOTIDE SEQUENCE</scope>
    <source>
        <strain evidence="3">40/07</strain>
        <plasmid evidence="3">pLIS1</plasmid>
    </source>
</reference>
<organism evidence="3">
    <name type="scientific">Listeria welshimeri</name>
    <dbReference type="NCBI Taxonomy" id="1643"/>
    <lineage>
        <taxon>Bacteria</taxon>
        <taxon>Bacillati</taxon>
        <taxon>Bacillota</taxon>
        <taxon>Bacilli</taxon>
        <taxon>Bacillales</taxon>
        <taxon>Listeriaceae</taxon>
        <taxon>Listeria</taxon>
    </lineage>
</organism>
<feature type="domain" description="Bacterial type II secretion system protein E" evidence="2">
    <location>
        <begin position="156"/>
        <end position="325"/>
    </location>
</feature>
<keyword evidence="3" id="KW-0614">Plasmid</keyword>
<dbReference type="PANTHER" id="PTHR30486">
    <property type="entry name" value="TWITCHING MOTILITY PROTEIN PILT"/>
    <property type="match status" value="1"/>
</dbReference>
<dbReference type="InterPro" id="IPR025662">
    <property type="entry name" value="Sigma_54_int_dom_ATP-bd_1"/>
</dbReference>
<comment type="similarity">
    <text evidence="1">Belongs to the GSP E family.</text>
</comment>
<evidence type="ECO:0000313" key="4">
    <source>
        <dbReference type="EMBL" id="PDK40323.1"/>
    </source>
</evidence>
<sequence>MQAMTVDPHAFVSSEVIDSISQDLIKKHSELYLQAFTDEEAREVLRELIAAEHASVLNEDHLIDYCIQEMVGLGIIEAIIQDESVTDIRFNGTELIIKTNERKYVYEAIEVTEDYIIKIIQKFANAVQKEFTTKSPILSAEFKNLRINAIHKDISSYGTAMALRVTRPHLALNETNFSSFAPKPIERFLQAAAQAKSNIIISGETGTGKTELQKFLIQSIGFQNNIIMIEDTNESHVKTMFSEKDITSLLTSETIGIDKLVQQALRQDADYIIVSETRGSEAYQMLQGVLSGHAVITTLHARNANAIRTRFINMCRMEYTFDETVLSEDFDREFQLGIHIKAATIDGKVHRYLDEVIEFRPNGANITLYKQTLDAEGNLKIKTINPYSEELQEHFNEGRIDYHNNFTKELRTACPSE</sequence>
<evidence type="ECO:0000256" key="1">
    <source>
        <dbReference type="ARBA" id="ARBA00006611"/>
    </source>
</evidence>
<dbReference type="InterPro" id="IPR001482">
    <property type="entry name" value="T2SS/T4SS_dom"/>
</dbReference>
<dbReference type="SUPFAM" id="SSF52540">
    <property type="entry name" value="P-loop containing nucleoside triphosphate hydrolases"/>
    <property type="match status" value="1"/>
</dbReference>
<dbReference type="AlphaFoldDB" id="A0A2Z4HVR4"/>
<name>A0A2Z4HVR4_LISWE</name>
<dbReference type="EMBL" id="NYPG01000009">
    <property type="protein sequence ID" value="PDK40323.1"/>
    <property type="molecule type" value="Genomic_DNA"/>
</dbReference>
<dbReference type="InterPro" id="IPR027417">
    <property type="entry name" value="P-loop_NTPase"/>
</dbReference>
<dbReference type="PROSITE" id="PS00675">
    <property type="entry name" value="SIGMA54_INTERACT_1"/>
    <property type="match status" value="1"/>
</dbReference>
<dbReference type="Gene3D" id="3.40.50.300">
    <property type="entry name" value="P-loop containing nucleotide triphosphate hydrolases"/>
    <property type="match status" value="1"/>
</dbReference>
<reference evidence="4 5" key="1">
    <citation type="submission" date="2017-09" db="EMBL/GenBank/DDBJ databases">
        <title>Draft Genomes of 144 Listeria Monocytogenes isolates from foods.</title>
        <authorList>
            <person name="Wu C.H."/>
            <person name="Ng J."/>
            <person name="Kiang D."/>
            <person name="Chen C.-Y."/>
            <person name="Frink S."/>
            <person name="Lafrades M."/>
            <person name="Morales C."/>
            <person name="Park P."/>
            <person name="Zwick M."/>
        </authorList>
    </citation>
    <scope>NUCLEOTIDE SEQUENCE [LARGE SCALE GENOMIC DNA]</scope>
    <source>
        <strain evidence="4 5">CDPHFDLB-F14M01633.75-2</strain>
    </source>
</reference>
<dbReference type="EMBL" id="MH382833">
    <property type="protein sequence ID" value="AWW22424.1"/>
    <property type="molecule type" value="Genomic_DNA"/>
</dbReference>
<accession>A0A2Z4HVR4</accession>